<keyword evidence="3" id="KW-1185">Reference proteome</keyword>
<accession>A0A1Y0IED4</accession>
<evidence type="ECO:0000259" key="1">
    <source>
        <dbReference type="Pfam" id="PF13302"/>
    </source>
</evidence>
<dbReference type="OrthoDB" id="9801656at2"/>
<dbReference type="InterPro" id="IPR000182">
    <property type="entry name" value="GNAT_dom"/>
</dbReference>
<dbReference type="AlphaFoldDB" id="A0A1Y0IED4"/>
<dbReference type="Proteomes" id="UP000196027">
    <property type="component" value="Chromosome"/>
</dbReference>
<dbReference type="Gene3D" id="3.40.630.30">
    <property type="match status" value="1"/>
</dbReference>
<dbReference type="Pfam" id="PF13302">
    <property type="entry name" value="Acetyltransf_3"/>
    <property type="match status" value="1"/>
</dbReference>
<protein>
    <submittedName>
        <fullName evidence="2">N-acetyltransferase</fullName>
    </submittedName>
</protein>
<proteinExistence type="predicted"/>
<reference evidence="2 3" key="1">
    <citation type="submission" date="2017-05" db="EMBL/GenBank/DDBJ databases">
        <title>Genomic insights into alkan degradation activity of Oleiphilus messinensis.</title>
        <authorList>
            <person name="Kozyavkin S.A."/>
            <person name="Slesarev A.I."/>
            <person name="Golyshin P.N."/>
            <person name="Korzhenkov A."/>
            <person name="Golyshina O.N."/>
            <person name="Toshchakov S.V."/>
        </authorList>
    </citation>
    <scope>NUCLEOTIDE SEQUENCE [LARGE SCALE GENOMIC DNA]</scope>
    <source>
        <strain evidence="2 3">ME102</strain>
    </source>
</reference>
<dbReference type="EMBL" id="CP021425">
    <property type="protein sequence ID" value="ARU58897.1"/>
    <property type="molecule type" value="Genomic_DNA"/>
</dbReference>
<dbReference type="GO" id="GO:0016747">
    <property type="term" value="F:acyltransferase activity, transferring groups other than amino-acyl groups"/>
    <property type="evidence" value="ECO:0007669"/>
    <property type="project" value="InterPro"/>
</dbReference>
<feature type="domain" description="N-acetyltransferase" evidence="1">
    <location>
        <begin position="7"/>
        <end position="68"/>
    </location>
</feature>
<dbReference type="PANTHER" id="PTHR43610:SF1">
    <property type="entry name" value="N-ACETYLTRANSFERASE DOMAIN-CONTAINING PROTEIN"/>
    <property type="match status" value="1"/>
</dbReference>
<organism evidence="2 3">
    <name type="scientific">Oleiphilus messinensis</name>
    <dbReference type="NCBI Taxonomy" id="141451"/>
    <lineage>
        <taxon>Bacteria</taxon>
        <taxon>Pseudomonadati</taxon>
        <taxon>Pseudomonadota</taxon>
        <taxon>Gammaproteobacteria</taxon>
        <taxon>Oceanospirillales</taxon>
        <taxon>Oleiphilaceae</taxon>
        <taxon>Oleiphilus</taxon>
    </lineage>
</organism>
<dbReference type="SUPFAM" id="SSF55729">
    <property type="entry name" value="Acyl-CoA N-acyltransferases (Nat)"/>
    <property type="match status" value="1"/>
</dbReference>
<name>A0A1Y0IED4_9GAMM</name>
<evidence type="ECO:0000313" key="3">
    <source>
        <dbReference type="Proteomes" id="UP000196027"/>
    </source>
</evidence>
<dbReference type="PANTHER" id="PTHR43610">
    <property type="entry name" value="BLL6696 PROTEIN"/>
    <property type="match status" value="1"/>
</dbReference>
<sequence length="112" mass="12918">MKANLPNKRVEIGYTFIAKSYQKTKINTEAKLLMLEHAFEVISLNRVELLTDHLNTTSRNAIMRLGAKEEGILRSHMVMPDGRVRDTVIFSITNHEWPGIKQHLTFKLLSRT</sequence>
<keyword evidence="2" id="KW-0808">Transferase</keyword>
<evidence type="ECO:0000313" key="2">
    <source>
        <dbReference type="EMBL" id="ARU58897.1"/>
    </source>
</evidence>
<dbReference type="InterPro" id="IPR016181">
    <property type="entry name" value="Acyl_CoA_acyltransferase"/>
</dbReference>
<dbReference type="KEGG" id="ome:OLMES_4909"/>
<gene>
    <name evidence="2" type="ORF">OLMES_4909</name>
</gene>